<protein>
    <submittedName>
        <fullName evidence="2">Uncharacterized protein</fullName>
    </submittedName>
</protein>
<dbReference type="AlphaFoldDB" id="A0A0C9RTW3"/>
<feature type="region of interest" description="Disordered" evidence="1">
    <location>
        <begin position="98"/>
        <end position="119"/>
    </location>
</feature>
<name>A0A0C9RTW3_AMBAM</name>
<evidence type="ECO:0000256" key="1">
    <source>
        <dbReference type="SAM" id="MobiDB-lite"/>
    </source>
</evidence>
<feature type="compositionally biased region" description="Basic and acidic residues" evidence="1">
    <location>
        <begin position="103"/>
        <end position="114"/>
    </location>
</feature>
<accession>A0A0C9RTW3</accession>
<evidence type="ECO:0000313" key="2">
    <source>
        <dbReference type="EMBL" id="JAG90831.1"/>
    </source>
</evidence>
<dbReference type="EMBL" id="GBZX01001909">
    <property type="protein sequence ID" value="JAG90831.1"/>
    <property type="molecule type" value="mRNA"/>
</dbReference>
<feature type="non-terminal residue" evidence="2">
    <location>
        <position position="1"/>
    </location>
</feature>
<reference evidence="2" key="1">
    <citation type="journal article" date="2015" name="PLoS ONE">
        <title>An Insight into the Sialome of the Lone Star Tick, Amblyomma americanum, with a Glimpse on Its Time Dependent Gene Expression.</title>
        <authorList>
            <person name="Karim S."/>
            <person name="Ribeiro J.M."/>
        </authorList>
    </citation>
    <scope>NUCLEOTIDE SEQUENCE</scope>
    <source>
        <tissue evidence="2">Salivary gland</tissue>
    </source>
</reference>
<proteinExistence type="evidence at transcript level"/>
<sequence length="227" mass="25400">QAYITALQAASQHFFSNDAKLFLPKRQFIISIKNSSKQSKNDVFIFDLENGTLHTTNNGATVGQCQHQHLESLSTPGILCTVSTAGWRAIYQGTVSRGRKGVKKGEKQSGEKSGNKRGKKLAQPFKVTLTIEEYTSPVNPALVDVTIEMTNADPWLRASGFVTEFTVRAVTEPSFLRFSVFRGDKDTAKEVQRLFGDKMWIKTKPDVMNALKNEYPKYILGLIKIEH</sequence>
<organism evidence="2">
    <name type="scientific">Amblyomma americanum</name>
    <name type="common">Lone star tick</name>
    <dbReference type="NCBI Taxonomy" id="6943"/>
    <lineage>
        <taxon>Eukaryota</taxon>
        <taxon>Metazoa</taxon>
        <taxon>Ecdysozoa</taxon>
        <taxon>Arthropoda</taxon>
        <taxon>Chelicerata</taxon>
        <taxon>Arachnida</taxon>
        <taxon>Acari</taxon>
        <taxon>Parasitiformes</taxon>
        <taxon>Ixodida</taxon>
        <taxon>Ixodoidea</taxon>
        <taxon>Ixodidae</taxon>
        <taxon>Amblyomminae</taxon>
        <taxon>Amblyomma</taxon>
    </lineage>
</organism>